<dbReference type="GO" id="GO:0020037">
    <property type="term" value="F:heme binding"/>
    <property type="evidence" value="ECO:0007669"/>
    <property type="project" value="InterPro"/>
</dbReference>
<keyword evidence="6 12" id="KW-0479">Metal-binding</keyword>
<keyword evidence="9 12" id="KW-0793">Thylakoid</keyword>
<dbReference type="InterPro" id="IPR017851">
    <property type="entry name" value="PsbV_cyt_c550"/>
</dbReference>
<comment type="subunit">
    <text evidence="12">PSII is composed of 1 copy each of membrane proteins PsbA, PsbB, PsbC, PsbD, PsbE, PsbF, PsbH, PsbI, PsbJ, PsbK, PsbL, PsbM, PsbT, PsbX, PsbY, PsbZ, Psb30/Ycf12, peripheral proteins PsbO, CyanoQ (PsbQ), PsbU, PsbV and a large number of cofactors. It forms dimeric complexes.</text>
</comment>
<evidence type="ECO:0000256" key="11">
    <source>
        <dbReference type="ARBA" id="ARBA00023276"/>
    </source>
</evidence>
<dbReference type="PROSITE" id="PS51007">
    <property type="entry name" value="CYTC"/>
    <property type="match status" value="1"/>
</dbReference>
<feature type="binding site" description="covalent" evidence="12">
    <location>
        <position position="62"/>
    </location>
    <ligand>
        <name>heme c</name>
        <dbReference type="ChEBI" id="CHEBI:61717"/>
    </ligand>
</feature>
<keyword evidence="5 12" id="KW-0349">Heme</keyword>
<dbReference type="InterPro" id="IPR009056">
    <property type="entry name" value="Cyt_c-like_dom"/>
</dbReference>
<dbReference type="GO" id="GO:0009523">
    <property type="term" value="C:photosystem II"/>
    <property type="evidence" value="ECO:0007669"/>
    <property type="project" value="UniProtKB-KW"/>
</dbReference>
<reference evidence="14" key="1">
    <citation type="submission" date="2023-11" db="EMBL/GenBank/DDBJ databases">
        <title>Genome sequence of Cyanobacterium aponinum BCRC AL20115.</title>
        <authorList>
            <person name="Chang H.-Y."/>
            <person name="Lin K.-M."/>
            <person name="Hsueh H.-T."/>
            <person name="Chu H.-A."/>
            <person name="Kuo C.-H."/>
        </authorList>
    </citation>
    <scope>NUCLEOTIDE SEQUENCE</scope>
    <source>
        <strain evidence="14">AL20115</strain>
    </source>
</reference>
<evidence type="ECO:0000256" key="1">
    <source>
        <dbReference type="ARBA" id="ARBA00004170"/>
    </source>
</evidence>
<dbReference type="PIRSF" id="PIRSF005890">
    <property type="entry name" value="Phot_II_cyt_c550"/>
    <property type="match status" value="1"/>
</dbReference>
<proteinExistence type="inferred from homology"/>
<evidence type="ECO:0000259" key="13">
    <source>
        <dbReference type="PROSITE" id="PS51007"/>
    </source>
</evidence>
<dbReference type="GO" id="GO:0019684">
    <property type="term" value="P:photosynthesis, light reaction"/>
    <property type="evidence" value="ECO:0007669"/>
    <property type="project" value="UniProtKB-UniRule"/>
</dbReference>
<dbReference type="HAMAP" id="MF_01378">
    <property type="entry name" value="PSII_Cyt550"/>
    <property type="match status" value="1"/>
</dbReference>
<dbReference type="RefSeq" id="WP_015219823.1">
    <property type="nucleotide sequence ID" value="NZ_CP138348.1"/>
</dbReference>
<evidence type="ECO:0000256" key="7">
    <source>
        <dbReference type="ARBA" id="ARBA00022982"/>
    </source>
</evidence>
<evidence type="ECO:0000256" key="5">
    <source>
        <dbReference type="ARBA" id="ARBA00022617"/>
    </source>
</evidence>
<feature type="binding site" description="covalent" evidence="12">
    <location>
        <position position="65"/>
    </location>
    <ligand>
        <name>heme c</name>
        <dbReference type="ChEBI" id="CHEBI:61717"/>
    </ligand>
</feature>
<dbReference type="GO" id="GO:0031676">
    <property type="term" value="C:plasma membrane-derived thylakoid membrane"/>
    <property type="evidence" value="ECO:0007669"/>
    <property type="project" value="UniProtKB-SubCell"/>
</dbReference>
<dbReference type="InterPro" id="IPR036909">
    <property type="entry name" value="Cyt_c-like_dom_sf"/>
</dbReference>
<feature type="domain" description="Cytochrome c" evidence="13">
    <location>
        <begin position="49"/>
        <end position="148"/>
    </location>
</feature>
<dbReference type="AlphaFoldDB" id="A0AAF0ZBK1"/>
<dbReference type="Pfam" id="PF14495">
    <property type="entry name" value="Cytochrom_C550"/>
    <property type="match status" value="1"/>
</dbReference>
<dbReference type="GO" id="GO:0022904">
    <property type="term" value="P:respiratory electron transport chain"/>
    <property type="evidence" value="ECO:0007669"/>
    <property type="project" value="InterPro"/>
</dbReference>
<evidence type="ECO:0000256" key="12">
    <source>
        <dbReference type="HAMAP-Rule" id="MF_01378"/>
    </source>
</evidence>
<dbReference type="EMBL" id="CP138348">
    <property type="protein sequence ID" value="WPF89226.1"/>
    <property type="molecule type" value="Genomic_DNA"/>
</dbReference>
<accession>A0AAF0ZBK1</accession>
<evidence type="ECO:0000256" key="2">
    <source>
        <dbReference type="ARBA" id="ARBA00010433"/>
    </source>
</evidence>
<evidence type="ECO:0000256" key="10">
    <source>
        <dbReference type="ARBA" id="ARBA00023136"/>
    </source>
</evidence>
<dbReference type="SMR" id="A0AAF0ZBK1"/>
<dbReference type="InterPro" id="IPR016003">
    <property type="entry name" value="PsbV_cyt_c550-like"/>
</dbReference>
<dbReference type="GO" id="GO:0005506">
    <property type="term" value="F:iron ion binding"/>
    <property type="evidence" value="ECO:0007669"/>
    <property type="project" value="InterPro"/>
</dbReference>
<sequence length="162" mass="17955">MKKFVLIFIVGVIFAWQSFVGSANALSLSEEIRTIPLNESGETITLSNQEALKGSRLFVSNCAQCHIQGKTKTNPNVSLSKEALANALPARDNLVGLMDYIEHPTSYDGEEDLTLLHVNTERPDLWPEIRNYSEDDIKAVAGHILIQAFSDPKWGNLSLIDN</sequence>
<evidence type="ECO:0000256" key="4">
    <source>
        <dbReference type="ARBA" id="ARBA00022531"/>
    </source>
</evidence>
<gene>
    <name evidence="12" type="primary">psbV</name>
    <name evidence="14" type="ORF">SAY89_02825</name>
</gene>
<keyword evidence="8 12" id="KW-0408">Iron</keyword>
<keyword evidence="3 12" id="KW-0813">Transport</keyword>
<keyword evidence="7 12" id="KW-0249">Electron transport</keyword>
<feature type="binding site" description="axial binding residue" evidence="12">
    <location>
        <position position="117"/>
    </location>
    <ligand>
        <name>heme c</name>
        <dbReference type="ChEBI" id="CHEBI:61717"/>
    </ligand>
    <ligandPart>
        <name>Fe</name>
        <dbReference type="ChEBI" id="CHEBI:18248"/>
    </ligandPart>
</feature>
<dbReference type="SUPFAM" id="SSF46626">
    <property type="entry name" value="Cytochrome c"/>
    <property type="match status" value="1"/>
</dbReference>
<keyword evidence="11 12" id="KW-0604">Photosystem II</keyword>
<keyword evidence="4 12" id="KW-0602">Photosynthesis</keyword>
<keyword evidence="10 12" id="KW-0472">Membrane</keyword>
<comment type="similarity">
    <text evidence="2 12">Belongs to the cytochrome c family. PsbV subfamily.</text>
</comment>
<protein>
    <recommendedName>
        <fullName evidence="12">Photosystem II extrinsic protein V</fullName>
        <shortName evidence="12">PsbV</shortName>
    </recommendedName>
    <alternativeName>
        <fullName evidence="12">Cytochrome c-550</fullName>
    </alternativeName>
    <alternativeName>
        <fullName evidence="12">Cytochrome c550</fullName>
    </alternativeName>
    <alternativeName>
        <fullName evidence="12">Low-potential cytochrome c</fullName>
    </alternativeName>
</protein>
<dbReference type="GO" id="GO:0009055">
    <property type="term" value="F:electron transfer activity"/>
    <property type="evidence" value="ECO:0007669"/>
    <property type="project" value="InterPro"/>
</dbReference>
<comment type="subcellular location">
    <subcellularLocation>
        <location evidence="12">Cellular thylakoid membrane</location>
        <topology evidence="12">Peripheral membrane protein</topology>
        <orientation evidence="12">Lumenal side</orientation>
    </subcellularLocation>
    <subcellularLocation>
        <location evidence="1">Membrane</location>
        <topology evidence="1">Peripheral membrane protein</topology>
    </subcellularLocation>
    <text evidence="12">Associated with photosystem II at the lumenal side of the thylakoid membrane.</text>
</comment>
<evidence type="ECO:0000256" key="8">
    <source>
        <dbReference type="ARBA" id="ARBA00023004"/>
    </source>
</evidence>
<evidence type="ECO:0000313" key="14">
    <source>
        <dbReference type="EMBL" id="WPF89226.1"/>
    </source>
</evidence>
<comment type="function">
    <text evidence="12">One of the extrinsic, lumenal subunits of photosystem II (PSII). PSII is a light-driven water plastoquinone oxidoreductase, using light energy to abstract electrons from H(2)O, generating a proton gradient subsequently used for ATP formation. The extrinsic proteins stabilize the structure of photosystem II oxygen-evolving complex (OEC), the ion environment of oxygen evolution and protect the OEC against heat-induced inactivation. Low-potential cytochrome c that plays a role in the OEC of PSII.</text>
</comment>
<feature type="binding site" description="axial binding residue" evidence="12">
    <location>
        <position position="66"/>
    </location>
    <ligand>
        <name>heme c</name>
        <dbReference type="ChEBI" id="CHEBI:61717"/>
    </ligand>
    <ligandPart>
        <name>Fe</name>
        <dbReference type="ChEBI" id="CHEBI:18248"/>
    </ligandPart>
</feature>
<comment type="cofactor">
    <cofactor evidence="12">
        <name>heme c</name>
        <dbReference type="ChEBI" id="CHEBI:61717"/>
    </cofactor>
    <text evidence="12">Binds 1 heme c group covalently per subunit.</text>
</comment>
<organism evidence="14">
    <name type="scientific">Cyanobacterium aponinum AL20115</name>
    <dbReference type="NCBI Taxonomy" id="3090662"/>
    <lineage>
        <taxon>Bacteria</taxon>
        <taxon>Bacillati</taxon>
        <taxon>Cyanobacteriota</taxon>
        <taxon>Cyanophyceae</taxon>
        <taxon>Oscillatoriophycideae</taxon>
        <taxon>Chroococcales</taxon>
        <taxon>Geminocystaceae</taxon>
        <taxon>Cyanobacterium</taxon>
    </lineage>
</organism>
<name>A0AAF0ZBK1_9CHRO</name>
<evidence type="ECO:0000256" key="3">
    <source>
        <dbReference type="ARBA" id="ARBA00022448"/>
    </source>
</evidence>
<evidence type="ECO:0000256" key="6">
    <source>
        <dbReference type="ARBA" id="ARBA00022723"/>
    </source>
</evidence>
<dbReference type="Gene3D" id="1.10.760.10">
    <property type="entry name" value="Cytochrome c-like domain"/>
    <property type="match status" value="1"/>
</dbReference>
<evidence type="ECO:0000256" key="9">
    <source>
        <dbReference type="ARBA" id="ARBA00023078"/>
    </source>
</evidence>
<dbReference type="InterPro" id="IPR029490">
    <property type="entry name" value="Cytochrom_C550"/>
</dbReference>